<dbReference type="InterPro" id="IPR011009">
    <property type="entry name" value="Kinase-like_dom_sf"/>
</dbReference>
<dbReference type="PANTHER" id="PTHR24416:SF617">
    <property type="entry name" value="RET ONCOGENE, ISOFORM A"/>
    <property type="match status" value="1"/>
</dbReference>
<evidence type="ECO:0000313" key="2">
    <source>
        <dbReference type="EMBL" id="KAJ7369754.1"/>
    </source>
</evidence>
<reference evidence="2" key="1">
    <citation type="submission" date="2023-01" db="EMBL/GenBank/DDBJ databases">
        <title>Genome assembly of the deep-sea coral Lophelia pertusa.</title>
        <authorList>
            <person name="Herrera S."/>
            <person name="Cordes E."/>
        </authorList>
    </citation>
    <scope>NUCLEOTIDE SEQUENCE</scope>
    <source>
        <strain evidence="2">USNM1676648</strain>
        <tissue evidence="2">Polyp</tissue>
    </source>
</reference>
<dbReference type="GO" id="GO:0004714">
    <property type="term" value="F:transmembrane receptor protein tyrosine kinase activity"/>
    <property type="evidence" value="ECO:0007669"/>
    <property type="project" value="TreeGrafter"/>
</dbReference>
<proteinExistence type="predicted"/>
<dbReference type="Gene3D" id="1.10.510.10">
    <property type="entry name" value="Transferase(Phosphotransferase) domain 1"/>
    <property type="match status" value="1"/>
</dbReference>
<comment type="caution">
    <text evidence="2">The sequence shown here is derived from an EMBL/GenBank/DDBJ whole genome shotgun (WGS) entry which is preliminary data.</text>
</comment>
<dbReference type="InterPro" id="IPR020635">
    <property type="entry name" value="Tyr_kinase_cat_dom"/>
</dbReference>
<dbReference type="PROSITE" id="PS50011">
    <property type="entry name" value="PROTEIN_KINASE_DOM"/>
    <property type="match status" value="1"/>
</dbReference>
<dbReference type="SUPFAM" id="SSF56112">
    <property type="entry name" value="Protein kinase-like (PK-like)"/>
    <property type="match status" value="1"/>
</dbReference>
<dbReference type="InterPro" id="IPR050122">
    <property type="entry name" value="RTK"/>
</dbReference>
<dbReference type="Pfam" id="PF07714">
    <property type="entry name" value="PK_Tyr_Ser-Thr"/>
    <property type="match status" value="1"/>
</dbReference>
<dbReference type="InterPro" id="IPR000719">
    <property type="entry name" value="Prot_kinase_dom"/>
</dbReference>
<dbReference type="PANTHER" id="PTHR24416">
    <property type="entry name" value="TYROSINE-PROTEIN KINASE RECEPTOR"/>
    <property type="match status" value="1"/>
</dbReference>
<dbReference type="GO" id="GO:0007169">
    <property type="term" value="P:cell surface receptor protein tyrosine kinase signaling pathway"/>
    <property type="evidence" value="ECO:0007669"/>
    <property type="project" value="TreeGrafter"/>
</dbReference>
<dbReference type="Proteomes" id="UP001163046">
    <property type="component" value="Unassembled WGS sequence"/>
</dbReference>
<keyword evidence="3" id="KW-1185">Reference proteome</keyword>
<protein>
    <recommendedName>
        <fullName evidence="1">Protein kinase domain-containing protein</fullName>
    </recommendedName>
</protein>
<dbReference type="EMBL" id="MU826888">
    <property type="protein sequence ID" value="KAJ7369754.1"/>
    <property type="molecule type" value="Genomic_DNA"/>
</dbReference>
<evidence type="ECO:0000313" key="3">
    <source>
        <dbReference type="Proteomes" id="UP001163046"/>
    </source>
</evidence>
<dbReference type="GO" id="GO:0005524">
    <property type="term" value="F:ATP binding"/>
    <property type="evidence" value="ECO:0007669"/>
    <property type="project" value="InterPro"/>
</dbReference>
<dbReference type="GO" id="GO:0005886">
    <property type="term" value="C:plasma membrane"/>
    <property type="evidence" value="ECO:0007669"/>
    <property type="project" value="TreeGrafter"/>
</dbReference>
<dbReference type="SMART" id="SM00219">
    <property type="entry name" value="TyrKc"/>
    <property type="match status" value="1"/>
</dbReference>
<dbReference type="OrthoDB" id="5973798at2759"/>
<feature type="domain" description="Protein kinase" evidence="1">
    <location>
        <begin position="1"/>
        <end position="110"/>
    </location>
</feature>
<accession>A0A9W9YVZ2</accession>
<sequence>MKHLAKMKCAHRDLAARNILLGEGMEAKVSDFGLSRDIYTNNVYETKTGGKLPIKWMAVESLEQGICTSQSDVWSFGILLWEIETGGCSPYAGMAVSGLLSKTEGWLSFG</sequence>
<dbReference type="PRINTS" id="PR00109">
    <property type="entry name" value="TYRKINASE"/>
</dbReference>
<organism evidence="2 3">
    <name type="scientific">Desmophyllum pertusum</name>
    <dbReference type="NCBI Taxonomy" id="174260"/>
    <lineage>
        <taxon>Eukaryota</taxon>
        <taxon>Metazoa</taxon>
        <taxon>Cnidaria</taxon>
        <taxon>Anthozoa</taxon>
        <taxon>Hexacorallia</taxon>
        <taxon>Scleractinia</taxon>
        <taxon>Caryophylliina</taxon>
        <taxon>Caryophylliidae</taxon>
        <taxon>Desmophyllum</taxon>
    </lineage>
</organism>
<dbReference type="AlphaFoldDB" id="A0A9W9YVZ2"/>
<gene>
    <name evidence="2" type="ORF">OS493_036646</name>
</gene>
<dbReference type="GO" id="GO:0043235">
    <property type="term" value="C:receptor complex"/>
    <property type="evidence" value="ECO:0007669"/>
    <property type="project" value="TreeGrafter"/>
</dbReference>
<evidence type="ECO:0000259" key="1">
    <source>
        <dbReference type="PROSITE" id="PS50011"/>
    </source>
</evidence>
<dbReference type="InterPro" id="IPR001245">
    <property type="entry name" value="Ser-Thr/Tyr_kinase_cat_dom"/>
</dbReference>
<name>A0A9W9YVZ2_9CNID</name>